<evidence type="ECO:0000313" key="2">
    <source>
        <dbReference type="Proteomes" id="UP000198606"/>
    </source>
</evidence>
<protein>
    <submittedName>
        <fullName evidence="1">Uncharacterized protein</fullName>
    </submittedName>
</protein>
<reference evidence="1 2" key="1">
    <citation type="submission" date="2016-10" db="EMBL/GenBank/DDBJ databases">
        <authorList>
            <person name="de Groot N.N."/>
        </authorList>
    </citation>
    <scope>NUCLEOTIDE SEQUENCE [LARGE SCALE GENOMIC DNA]</scope>
    <source>
        <strain evidence="1 2">LMG 18387</strain>
    </source>
</reference>
<dbReference type="AlphaFoldDB" id="A0A1G7XMV1"/>
<gene>
    <name evidence="1" type="ORF">SAMN05216588_101193</name>
</gene>
<dbReference type="RefSeq" id="WP_139207395.1">
    <property type="nucleotide sequence ID" value="NZ_FNDG01000001.1"/>
</dbReference>
<dbReference type="EMBL" id="FNDG01000001">
    <property type="protein sequence ID" value="SDG85373.1"/>
    <property type="molecule type" value="Genomic_DNA"/>
</dbReference>
<proteinExistence type="predicted"/>
<evidence type="ECO:0000313" key="1">
    <source>
        <dbReference type="EMBL" id="SDG85373.1"/>
    </source>
</evidence>
<accession>A0A1G7XMV1</accession>
<name>A0A1G7XMV1_9GAMM</name>
<dbReference type="Proteomes" id="UP000198606">
    <property type="component" value="Unassembled WGS sequence"/>
</dbReference>
<organism evidence="1 2">
    <name type="scientific">Phytopseudomonas flavescens</name>
    <dbReference type="NCBI Taxonomy" id="29435"/>
    <lineage>
        <taxon>Bacteria</taxon>
        <taxon>Pseudomonadati</taxon>
        <taxon>Pseudomonadota</taxon>
        <taxon>Gammaproteobacteria</taxon>
        <taxon>Pseudomonadales</taxon>
        <taxon>Pseudomonadaceae</taxon>
        <taxon>Phytopseudomonas</taxon>
    </lineage>
</organism>
<dbReference type="STRING" id="29435.SAMN05216588_101193"/>
<sequence length="702" mass="75500">MRPRVTVRCASPLGAWATKLARNLATKLSTIGTAATQYQVVDGFLLQAKRFKRLYSAQVMDPPGFIYLAGMNDLGTPIGRNNQQAVGVGARVEFAPQELIEEGGQQHQAKMGDGRVPAYMLLPFSGPPADGYDFSLITLAPTLQDRGMLSGAYLQCSTLSLAFASNFNPLDDRTYFTEATPAAVGGGAIVPIVSAVGMAFTDTGPVIGDVPRDYLAQNGFWVTESMLSASWRLHPRRQVQHTEYSTADAYRSRTGPGLTQPGFTHAVGQTGASDGLDLFCVAARVFRQHQGTWYASEPGTSYRPRYYDRNGEQGLMVAIGQYNRADYNPEDPPARAAVQSLQIVVPADLPIAELRPLPELLPTWDAYDKPDLPNFGEFLVPHPARAGDGFVVFSVYRTRRDENPRDDSSPDEDLIGPAYALVTTVVGGESSVLLADWDYGDGGAPIPTSSPTSFIQPWIVGACHLRQEGPQGESFTAVCLVWEHEYRRRAASTPSQNRGIGGRFVLYTSDGAAPVRLPLAVAAAPLFAPSMDLQPGDPYVLSSNGSFPGRAAGSATIEPFSELQALGDSTAVTAAIARPYPATGTDRVSQALHPIHCMRIDLATGETELLGVIADRVRAYTKCLISVVQAPMNGRSAVLLATVVDHVTNNVGANGRVYISRDGGEAWDEYITDVGGQAGAFYIGNKLRWHSIERPLSLGIST</sequence>